<dbReference type="FunFam" id="3.20.20.80:FF:000004">
    <property type="entry name" value="Beta-glucosidase 6-phospho-beta-glucosidase"/>
    <property type="match status" value="1"/>
</dbReference>
<dbReference type="Gene3D" id="3.20.20.80">
    <property type="entry name" value="Glycosidases"/>
    <property type="match status" value="1"/>
</dbReference>
<evidence type="ECO:0000313" key="5">
    <source>
        <dbReference type="EMBL" id="QBO36477.1"/>
    </source>
</evidence>
<dbReference type="AlphaFoldDB" id="A0A4P6YUV0"/>
<accession>A0A4P6YUV0</accession>
<evidence type="ECO:0000256" key="4">
    <source>
        <dbReference type="RuleBase" id="RU003690"/>
    </source>
</evidence>
<dbReference type="SUPFAM" id="SSF51445">
    <property type="entry name" value="(Trans)glycosidases"/>
    <property type="match status" value="1"/>
</dbReference>
<dbReference type="RefSeq" id="WP_133363554.1">
    <property type="nucleotide sequence ID" value="NZ_CP037940.1"/>
</dbReference>
<organism evidence="5 6">
    <name type="scientific">Periweissella cryptocerci</name>
    <dbReference type="NCBI Taxonomy" id="2506420"/>
    <lineage>
        <taxon>Bacteria</taxon>
        <taxon>Bacillati</taxon>
        <taxon>Bacillota</taxon>
        <taxon>Bacilli</taxon>
        <taxon>Lactobacillales</taxon>
        <taxon>Lactobacillaceae</taxon>
        <taxon>Periweissella</taxon>
    </lineage>
</organism>
<proteinExistence type="inferred from homology"/>
<dbReference type="Pfam" id="PF00232">
    <property type="entry name" value="Glyco_hydro_1"/>
    <property type="match status" value="1"/>
</dbReference>
<sequence length="459" mass="53570">MEHKMPKDFFWGNSVSSMQTEGAWNEGGKSKSVYDVRPATENSMDWNITIDEYHRYEEDFDLMKEMNMNMYRFQISWSRVVVDGDGEFNEEGIEFYSKQIDALLARGIEPMICLYHFDMPLALAEKYNGFLDRHVVDAFVRYSNEMVKRFGDRVKYWITFNEHNLYFMDLAYNIAGAEKAEKSLDNLYQIFHHTMLAHAHVANNIHENYPDLQIGGMLAYAETYPATSKPVDILAARKVDEFLNYNLLDAFVHGRYSHEVLTFVKNEGINMDYLPEDDEVLGKMTSDWLSFSYYRTDTVNADLIPAGTAPNHYLDFANEHNRFLESNEWNWTIDPLGLRDIISKMYSRYGVPVFPIENGIGWREEWDGKNEIQDDIRIKYHRDHIQAMKDAMFIDGAQVIGYLGWGLIDIPSSSGNMDKRYGMVYVNRTNADVMDLKRVPKKSFHWFKEVLADNGDDLH</sequence>
<evidence type="ECO:0000313" key="6">
    <source>
        <dbReference type="Proteomes" id="UP000292886"/>
    </source>
</evidence>
<dbReference type="GO" id="GO:0005829">
    <property type="term" value="C:cytosol"/>
    <property type="evidence" value="ECO:0007669"/>
    <property type="project" value="TreeGrafter"/>
</dbReference>
<evidence type="ECO:0000256" key="2">
    <source>
        <dbReference type="ARBA" id="ARBA00022801"/>
    </source>
</evidence>
<keyword evidence="2 5" id="KW-0378">Hydrolase</keyword>
<evidence type="ECO:0000256" key="3">
    <source>
        <dbReference type="ARBA" id="ARBA00023295"/>
    </source>
</evidence>
<gene>
    <name evidence="5" type="ORF">EQG49_08330</name>
</gene>
<dbReference type="PANTHER" id="PTHR10353:SF122">
    <property type="entry name" value="6-PHOSPHO-BETA-GLUCOSIDASE ASCB-RELATED"/>
    <property type="match status" value="1"/>
</dbReference>
<evidence type="ECO:0000256" key="1">
    <source>
        <dbReference type="ARBA" id="ARBA00010838"/>
    </source>
</evidence>
<keyword evidence="6" id="KW-1185">Reference proteome</keyword>
<dbReference type="Proteomes" id="UP000292886">
    <property type="component" value="Chromosome"/>
</dbReference>
<dbReference type="EMBL" id="CP037940">
    <property type="protein sequence ID" value="QBO36477.1"/>
    <property type="molecule type" value="Genomic_DNA"/>
</dbReference>
<name>A0A4P6YUV0_9LACO</name>
<dbReference type="InterPro" id="IPR001360">
    <property type="entry name" value="Glyco_hydro_1"/>
</dbReference>
<dbReference type="PANTHER" id="PTHR10353">
    <property type="entry name" value="GLYCOSYL HYDROLASE"/>
    <property type="match status" value="1"/>
</dbReference>
<protein>
    <submittedName>
        <fullName evidence="5">Glycoside hydrolase family 1 protein</fullName>
    </submittedName>
</protein>
<dbReference type="InterPro" id="IPR017853">
    <property type="entry name" value="GH"/>
</dbReference>
<keyword evidence="3" id="KW-0326">Glycosidase</keyword>
<comment type="similarity">
    <text evidence="1 4">Belongs to the glycosyl hydrolase 1 family.</text>
</comment>
<dbReference type="GO" id="GO:0008422">
    <property type="term" value="F:beta-glucosidase activity"/>
    <property type="evidence" value="ECO:0007669"/>
    <property type="project" value="TreeGrafter"/>
</dbReference>
<dbReference type="OrthoDB" id="1688691at2"/>
<dbReference type="KEGG" id="wei:EQG49_08330"/>
<dbReference type="PRINTS" id="PR00131">
    <property type="entry name" value="GLHYDRLASE1"/>
</dbReference>
<dbReference type="GO" id="GO:0016052">
    <property type="term" value="P:carbohydrate catabolic process"/>
    <property type="evidence" value="ECO:0007669"/>
    <property type="project" value="TreeGrafter"/>
</dbReference>
<reference evidence="6" key="1">
    <citation type="submission" date="2019-03" db="EMBL/GenBank/DDBJ databases">
        <title>Weissella sp. 26KH-42 Genome sequencing.</title>
        <authorList>
            <person name="Heo J."/>
            <person name="Kim S.-J."/>
            <person name="Kim J.-S."/>
            <person name="Hong S.-B."/>
            <person name="Kwon S.-W."/>
        </authorList>
    </citation>
    <scope>NUCLEOTIDE SEQUENCE [LARGE SCALE GENOMIC DNA]</scope>
    <source>
        <strain evidence="6">26KH-42</strain>
    </source>
</reference>